<feature type="transmembrane region" description="Helical" evidence="1">
    <location>
        <begin position="87"/>
        <end position="105"/>
    </location>
</feature>
<dbReference type="OrthoDB" id="118190at2"/>
<gene>
    <name evidence="2" type="ORF">SAMN06295912_102170</name>
</gene>
<feature type="transmembrane region" description="Helical" evidence="1">
    <location>
        <begin position="52"/>
        <end position="75"/>
    </location>
</feature>
<evidence type="ECO:0000313" key="3">
    <source>
        <dbReference type="Proteomes" id="UP000198281"/>
    </source>
</evidence>
<feature type="transmembrane region" description="Helical" evidence="1">
    <location>
        <begin position="125"/>
        <end position="145"/>
    </location>
</feature>
<organism evidence="2 3">
    <name type="scientific">Edaphosphingomonas laterariae</name>
    <dbReference type="NCBI Taxonomy" id="861865"/>
    <lineage>
        <taxon>Bacteria</taxon>
        <taxon>Pseudomonadati</taxon>
        <taxon>Pseudomonadota</taxon>
        <taxon>Alphaproteobacteria</taxon>
        <taxon>Sphingomonadales</taxon>
        <taxon>Rhizorhabdaceae</taxon>
        <taxon>Edaphosphingomonas</taxon>
    </lineage>
</organism>
<protein>
    <recommendedName>
        <fullName evidence="4">DUF1440 domain-containing protein</fullName>
    </recommendedName>
</protein>
<evidence type="ECO:0000256" key="1">
    <source>
        <dbReference type="SAM" id="Phobius"/>
    </source>
</evidence>
<dbReference type="EMBL" id="FZOS01000002">
    <property type="protein sequence ID" value="SNS18657.1"/>
    <property type="molecule type" value="Genomic_DNA"/>
</dbReference>
<name>A0A239CEM6_9SPHN</name>
<evidence type="ECO:0008006" key="4">
    <source>
        <dbReference type="Google" id="ProtNLM"/>
    </source>
</evidence>
<dbReference type="AlphaFoldDB" id="A0A239CEM6"/>
<proteinExistence type="predicted"/>
<keyword evidence="1" id="KW-0812">Transmembrane</keyword>
<evidence type="ECO:0000313" key="2">
    <source>
        <dbReference type="EMBL" id="SNS18657.1"/>
    </source>
</evidence>
<sequence>MVKPIVLGTLIAGTLDLLSAFLFAGMAGMPPMAVLRFVASGPFGEVPTATAGWAIVGTLVHFGIMAMMVAAYMMAAPRMPALLRHPIAAGMAYGVLLWLVMYWLVRPMRWPDMPLPHTAWGIANQLFSHCILVGIPIALIAARFWRRPAFATA</sequence>
<keyword evidence="3" id="KW-1185">Reference proteome</keyword>
<keyword evidence="1" id="KW-0472">Membrane</keyword>
<dbReference type="Proteomes" id="UP000198281">
    <property type="component" value="Unassembled WGS sequence"/>
</dbReference>
<keyword evidence="1" id="KW-1133">Transmembrane helix</keyword>
<reference evidence="3" key="1">
    <citation type="submission" date="2017-06" db="EMBL/GenBank/DDBJ databases">
        <authorList>
            <person name="Varghese N."/>
            <person name="Submissions S."/>
        </authorList>
    </citation>
    <scope>NUCLEOTIDE SEQUENCE [LARGE SCALE GENOMIC DNA]</scope>
    <source>
        <strain evidence="3">LNB2</strain>
    </source>
</reference>
<accession>A0A239CEM6</accession>